<evidence type="ECO:0008006" key="3">
    <source>
        <dbReference type="Google" id="ProtNLM"/>
    </source>
</evidence>
<reference evidence="2" key="1">
    <citation type="submission" date="2024-06" db="EMBL/GenBank/DDBJ databases">
        <title>The genome sequences of Kitasatospora sp. strain HUAS MG31.</title>
        <authorList>
            <person name="Mo P."/>
        </authorList>
    </citation>
    <scope>NUCLEOTIDE SEQUENCE</scope>
    <source>
        <strain evidence="2">HUAS MG31</strain>
    </source>
</reference>
<dbReference type="EMBL" id="CP159872">
    <property type="protein sequence ID" value="XCM81283.1"/>
    <property type="molecule type" value="Genomic_DNA"/>
</dbReference>
<feature type="transmembrane region" description="Helical" evidence="1">
    <location>
        <begin position="212"/>
        <end position="237"/>
    </location>
</feature>
<evidence type="ECO:0000313" key="2">
    <source>
        <dbReference type="EMBL" id="XCM81283.1"/>
    </source>
</evidence>
<accession>A0AAU8JY14</accession>
<feature type="transmembrane region" description="Helical" evidence="1">
    <location>
        <begin position="283"/>
        <end position="301"/>
    </location>
</feature>
<dbReference type="RefSeq" id="WP_354642219.1">
    <property type="nucleotide sequence ID" value="NZ_CP159872.1"/>
</dbReference>
<protein>
    <recommendedName>
        <fullName evidence="3">Integral membrane protein</fullName>
    </recommendedName>
</protein>
<name>A0AAU8JY14_9ACTN</name>
<keyword evidence="1" id="KW-0812">Transmembrane</keyword>
<feature type="transmembrane region" description="Helical" evidence="1">
    <location>
        <begin position="168"/>
        <end position="186"/>
    </location>
</feature>
<organism evidence="2">
    <name type="scientific">Kitasatospora camelliae</name>
    <dbReference type="NCBI Taxonomy" id="3156397"/>
    <lineage>
        <taxon>Bacteria</taxon>
        <taxon>Bacillati</taxon>
        <taxon>Actinomycetota</taxon>
        <taxon>Actinomycetes</taxon>
        <taxon>Kitasatosporales</taxon>
        <taxon>Streptomycetaceae</taxon>
        <taxon>Kitasatospora</taxon>
    </lineage>
</organism>
<sequence>MATAATPGGPGAPPADPVRALLLRHRELCEQAVDVLEIAAGLEDAGVDRETLARCRHADVFGLAEELYARVPRRPPAPVPDRPPVSAGVGREAVRAALAHAVPVSLLALLAAVLPGPAALPAAWALLPAAAALAWAAPAGTPVLPRAGYGLGTALLLAPGAASGGTGAVLAVAAGLGAGPAAAAALRIRRAGRTHLGTAATLAEFRSRMRPVLPVAAAVQLAVLAGLSFAALLAASAPTAGPWDGPLDAAAHRAGPLVWAAQAATGLLLLAAAVLLRGGREVLGAAAVLAAGCAAAGWAAAGTDPAAARLTAAGAVAAGLLGYAWPLLGRISSHRPRPD</sequence>
<dbReference type="AlphaFoldDB" id="A0AAU8JY14"/>
<keyword evidence="1" id="KW-1133">Transmembrane helix</keyword>
<dbReference type="KEGG" id="kcm:ABWK59_21375"/>
<feature type="transmembrane region" description="Helical" evidence="1">
    <location>
        <begin position="307"/>
        <end position="328"/>
    </location>
</feature>
<gene>
    <name evidence="2" type="ORF">ABWK59_21375</name>
</gene>
<feature type="transmembrane region" description="Helical" evidence="1">
    <location>
        <begin position="257"/>
        <end position="276"/>
    </location>
</feature>
<evidence type="ECO:0000256" key="1">
    <source>
        <dbReference type="SAM" id="Phobius"/>
    </source>
</evidence>
<proteinExistence type="predicted"/>
<keyword evidence="1" id="KW-0472">Membrane</keyword>